<dbReference type="GO" id="GO:0000155">
    <property type="term" value="F:phosphorelay sensor kinase activity"/>
    <property type="evidence" value="ECO:0007669"/>
    <property type="project" value="InterPro"/>
</dbReference>
<evidence type="ECO:0008006" key="2">
    <source>
        <dbReference type="Google" id="ProtNLM"/>
    </source>
</evidence>
<evidence type="ECO:0000313" key="1">
    <source>
        <dbReference type="EMBL" id="ABJ83832.1"/>
    </source>
</evidence>
<accession>Q023K8</accession>
<dbReference type="SUPFAM" id="SSF47384">
    <property type="entry name" value="Homodimeric domain of signal transducing histidine kinase"/>
    <property type="match status" value="1"/>
</dbReference>
<proteinExistence type="predicted"/>
<name>Q023K8_SOLUE</name>
<reference evidence="1" key="1">
    <citation type="submission" date="2006-10" db="EMBL/GenBank/DDBJ databases">
        <title>Complete sequence of Solibacter usitatus Ellin6076.</title>
        <authorList>
            <consortium name="US DOE Joint Genome Institute"/>
            <person name="Copeland A."/>
            <person name="Lucas S."/>
            <person name="Lapidus A."/>
            <person name="Barry K."/>
            <person name="Detter J.C."/>
            <person name="Glavina del Rio T."/>
            <person name="Hammon N."/>
            <person name="Israni S."/>
            <person name="Dalin E."/>
            <person name="Tice H."/>
            <person name="Pitluck S."/>
            <person name="Thompson L.S."/>
            <person name="Brettin T."/>
            <person name="Bruce D."/>
            <person name="Han C."/>
            <person name="Tapia R."/>
            <person name="Gilna P."/>
            <person name="Schmutz J."/>
            <person name="Larimer F."/>
            <person name="Land M."/>
            <person name="Hauser L."/>
            <person name="Kyrpides N."/>
            <person name="Mikhailova N."/>
            <person name="Janssen P.H."/>
            <person name="Kuske C.R."/>
            <person name="Richardson P."/>
        </authorList>
    </citation>
    <scope>NUCLEOTIDE SEQUENCE</scope>
    <source>
        <strain evidence="1">Ellin6076</strain>
    </source>
</reference>
<sequence length="83" mass="9091">MPFHPSASMTLSESSPSEAILSDLVHDLRQPLGNIETSAYCLNLLTDPAHVRALEHVRSIEQQVARAATLLSEAAAELRRLRS</sequence>
<dbReference type="KEGG" id="sus:Acid_2846"/>
<dbReference type="InParanoid" id="Q023K8"/>
<organism evidence="1">
    <name type="scientific">Solibacter usitatus (strain Ellin6076)</name>
    <dbReference type="NCBI Taxonomy" id="234267"/>
    <lineage>
        <taxon>Bacteria</taxon>
        <taxon>Pseudomonadati</taxon>
        <taxon>Acidobacteriota</taxon>
        <taxon>Terriglobia</taxon>
        <taxon>Bryobacterales</taxon>
        <taxon>Solibacteraceae</taxon>
        <taxon>Candidatus Solibacter</taxon>
    </lineage>
</organism>
<dbReference type="HOGENOM" id="CLU_2540803_0_0_0"/>
<gene>
    <name evidence="1" type="ordered locus">Acid_2846</name>
</gene>
<dbReference type="EMBL" id="CP000473">
    <property type="protein sequence ID" value="ABJ83832.1"/>
    <property type="molecule type" value="Genomic_DNA"/>
</dbReference>
<dbReference type="InterPro" id="IPR036097">
    <property type="entry name" value="HisK_dim/P_sf"/>
</dbReference>
<dbReference type="STRING" id="234267.Acid_2846"/>
<protein>
    <recommendedName>
        <fullName evidence="2">Signal transduction histidine kinase dimerisation/phosphoacceptor domain-containing protein</fullName>
    </recommendedName>
</protein>
<dbReference type="AlphaFoldDB" id="Q023K8"/>